<evidence type="ECO:0000256" key="2">
    <source>
        <dbReference type="ARBA" id="ARBA00023125"/>
    </source>
</evidence>
<evidence type="ECO:0000256" key="1">
    <source>
        <dbReference type="ARBA" id="ARBA00023015"/>
    </source>
</evidence>
<dbReference type="PANTHER" id="PTHR33204">
    <property type="entry name" value="TRANSCRIPTIONAL REGULATOR, MARR FAMILY"/>
    <property type="match status" value="1"/>
</dbReference>
<dbReference type="PROSITE" id="PS51118">
    <property type="entry name" value="HTH_HXLR"/>
    <property type="match status" value="1"/>
</dbReference>
<evidence type="ECO:0000259" key="4">
    <source>
        <dbReference type="PROSITE" id="PS51118"/>
    </source>
</evidence>
<dbReference type="AlphaFoldDB" id="A0A4R6TYI2"/>
<feature type="domain" description="HTH hxlR-type" evidence="4">
    <location>
        <begin position="11"/>
        <end position="109"/>
    </location>
</feature>
<keyword evidence="1" id="KW-0805">Transcription regulation</keyword>
<dbReference type="InterPro" id="IPR002577">
    <property type="entry name" value="HTH_HxlR"/>
</dbReference>
<organism evidence="5 6">
    <name type="scientific">Aureibacillus halotolerans</name>
    <dbReference type="NCBI Taxonomy" id="1508390"/>
    <lineage>
        <taxon>Bacteria</taxon>
        <taxon>Bacillati</taxon>
        <taxon>Bacillota</taxon>
        <taxon>Bacilli</taxon>
        <taxon>Bacillales</taxon>
        <taxon>Bacillaceae</taxon>
        <taxon>Aureibacillus</taxon>
    </lineage>
</organism>
<dbReference type="InterPro" id="IPR036388">
    <property type="entry name" value="WH-like_DNA-bd_sf"/>
</dbReference>
<keyword evidence="3" id="KW-0804">Transcription</keyword>
<proteinExistence type="predicted"/>
<reference evidence="5 6" key="1">
    <citation type="submission" date="2019-03" db="EMBL/GenBank/DDBJ databases">
        <title>Genomic Encyclopedia of Type Strains, Phase IV (KMG-IV): sequencing the most valuable type-strain genomes for metagenomic binning, comparative biology and taxonomic classification.</title>
        <authorList>
            <person name="Goeker M."/>
        </authorList>
    </citation>
    <scope>NUCLEOTIDE SEQUENCE [LARGE SCALE GENOMIC DNA]</scope>
    <source>
        <strain evidence="5 6">DSM 28697</strain>
    </source>
</reference>
<evidence type="ECO:0000256" key="3">
    <source>
        <dbReference type="ARBA" id="ARBA00023163"/>
    </source>
</evidence>
<gene>
    <name evidence="5" type="ORF">EV213_110133</name>
</gene>
<accession>A0A4R6TYI2</accession>
<comment type="caution">
    <text evidence="5">The sequence shown here is derived from an EMBL/GenBank/DDBJ whole genome shotgun (WGS) entry which is preliminary data.</text>
</comment>
<sequence length="114" mass="13012">MHSKRKRDFICTSEVTLGLISGKWKPLILGYLSEQTYRFNELEKLMPDITQKMLTMQLKAMETDGLVKREVYAVVPPKVEYSLTDVGQRLAQLLNQLCEFGEDYMTSTLGSSDA</sequence>
<evidence type="ECO:0000313" key="6">
    <source>
        <dbReference type="Proteomes" id="UP000295632"/>
    </source>
</evidence>
<dbReference type="OrthoDB" id="9791143at2"/>
<keyword evidence="2" id="KW-0238">DNA-binding</keyword>
<dbReference type="RefSeq" id="WP_133580957.1">
    <property type="nucleotide sequence ID" value="NZ_SNYJ01000010.1"/>
</dbReference>
<protein>
    <submittedName>
        <fullName evidence="5">HxlR family transcriptional regulator</fullName>
    </submittedName>
</protein>
<dbReference type="InterPro" id="IPR036390">
    <property type="entry name" value="WH_DNA-bd_sf"/>
</dbReference>
<dbReference type="EMBL" id="SNYJ01000010">
    <property type="protein sequence ID" value="TDQ38386.1"/>
    <property type="molecule type" value="Genomic_DNA"/>
</dbReference>
<dbReference type="SUPFAM" id="SSF46785">
    <property type="entry name" value="Winged helix' DNA-binding domain"/>
    <property type="match status" value="1"/>
</dbReference>
<dbReference type="Gene3D" id="1.10.10.10">
    <property type="entry name" value="Winged helix-like DNA-binding domain superfamily/Winged helix DNA-binding domain"/>
    <property type="match status" value="1"/>
</dbReference>
<name>A0A4R6TYI2_9BACI</name>
<dbReference type="Proteomes" id="UP000295632">
    <property type="component" value="Unassembled WGS sequence"/>
</dbReference>
<dbReference type="PANTHER" id="PTHR33204:SF29">
    <property type="entry name" value="TRANSCRIPTIONAL REGULATOR"/>
    <property type="match status" value="1"/>
</dbReference>
<dbReference type="Pfam" id="PF01638">
    <property type="entry name" value="HxlR"/>
    <property type="match status" value="1"/>
</dbReference>
<dbReference type="GO" id="GO:0003677">
    <property type="term" value="F:DNA binding"/>
    <property type="evidence" value="ECO:0007669"/>
    <property type="project" value="UniProtKB-KW"/>
</dbReference>
<keyword evidence="6" id="KW-1185">Reference proteome</keyword>
<evidence type="ECO:0000313" key="5">
    <source>
        <dbReference type="EMBL" id="TDQ38386.1"/>
    </source>
</evidence>